<dbReference type="InterPro" id="IPR047167">
    <property type="entry name" value="NFE2-like"/>
</dbReference>
<dbReference type="AlphaFoldDB" id="A0A499R231"/>
<keyword evidence="8" id="KW-0732">Signal</keyword>
<sequence length="820" mass="92859">MRFKEYFADGLLNIAILLSLLRTDLNNVVDRNYSHYPEVQDILYGQTAAISLTNFNNYIDSLHGRIHPKSPDNNIDTIIQDLRSLSRLGNWQRTSDNRNNGGRGISAFLASRSTLIQQPVININNQHNENNNNNEDVDEGDIQEHFDDDLTATLNQGDEIENDAHNEFSLYENNDFGSGAASPDQQTEELTSEDLDLIDVLWRQDIDLGVGKEVFDINLRQELERERELELQKDREKQKERELLQCKHEEQRLQQQRRWLTENFMQDTETGEWVPLRGRATVGQPPIPNTQLQNFMPYDNNMTVVSEPPPLEGDYGMPEHQYQHTTQTMAPPQAQPSQMMTGFGQEMANYTTPQQNPEQYTPIESLEERWQDLVNLLELPENDTSMRPHMGMGPVNQSVVSPTDNSSVLIQNATLPVAPQLNNTLPTPYSNTTIPQQPMNNFSSTGSSEGCPTPLDWEQSELFYNNGSGGDNPTDPIEDMESILPDIIPDDYNLTEMALNDGLRSMRMLDDNSSESGVSLGSSEQDQFSEAAMSPFDGLEGATGGHDYSGGSPGFNKASSFEQNNYSKFNGGGGSGNGYNSEGDNYNSGGDSYSSGSSSNGDSAHSSSNDTDFNFPPTKTNHNHIRHNHSYPLQPGQSPREYKKYCTSMEKEPRHKGPQCKDSKRIQELQVPLTVDEIVDVPVEEFNELLTQYKLTEPQLQLIRDIRRRGKNKVAAQNCRKRKLDVIVNLEDDMSSLKSTRDRLLQERHAIDKQTREMKDKFSSLYREIFQSLRDEHGRPYDPHLFSLQQSSDGNVFLVPRNITADEQQAKSKKKKNEKK</sequence>
<dbReference type="SMART" id="SM00338">
    <property type="entry name" value="BRLZ"/>
    <property type="match status" value="1"/>
</dbReference>
<feature type="signal peptide" evidence="8">
    <location>
        <begin position="1"/>
        <end position="23"/>
    </location>
</feature>
<evidence type="ECO:0000256" key="7">
    <source>
        <dbReference type="SAM" id="MobiDB-lite"/>
    </source>
</evidence>
<protein>
    <submittedName>
        <fullName evidence="10">Nuclear factor erythroid 2-related factor 2</fullName>
    </submittedName>
</protein>
<feature type="region of interest" description="Disordered" evidence="7">
    <location>
        <begin position="508"/>
        <end position="640"/>
    </location>
</feature>
<dbReference type="CDD" id="cd14698">
    <property type="entry name" value="bZIP_CNC"/>
    <property type="match status" value="1"/>
</dbReference>
<evidence type="ECO:0000256" key="4">
    <source>
        <dbReference type="ARBA" id="ARBA00023163"/>
    </source>
</evidence>
<name>A0A499R231_AZUFA</name>
<dbReference type="PANTHER" id="PTHR24411">
    <property type="entry name" value="NUCLEAR FACTOR ERYTHROID 2-RELATED FACTOR"/>
    <property type="match status" value="1"/>
</dbReference>
<evidence type="ECO:0000256" key="6">
    <source>
        <dbReference type="SAM" id="Coils"/>
    </source>
</evidence>
<dbReference type="GO" id="GO:0005634">
    <property type="term" value="C:nucleus"/>
    <property type="evidence" value="ECO:0007669"/>
    <property type="project" value="TreeGrafter"/>
</dbReference>
<evidence type="ECO:0000259" key="9">
    <source>
        <dbReference type="PROSITE" id="PS50217"/>
    </source>
</evidence>
<feature type="coiled-coil region" evidence="6">
    <location>
        <begin position="219"/>
        <end position="256"/>
    </location>
</feature>
<dbReference type="Gene3D" id="1.10.880.10">
    <property type="entry name" value="Transcription factor, Skn-1-like, DNA-binding domain"/>
    <property type="match status" value="1"/>
</dbReference>
<keyword evidence="2" id="KW-0238">DNA-binding</keyword>
<dbReference type="PROSITE" id="PS00036">
    <property type="entry name" value="BZIP_BASIC"/>
    <property type="match status" value="1"/>
</dbReference>
<evidence type="ECO:0000256" key="8">
    <source>
        <dbReference type="SAM" id="SignalP"/>
    </source>
</evidence>
<evidence type="ECO:0000256" key="2">
    <source>
        <dbReference type="ARBA" id="ARBA00023125"/>
    </source>
</evidence>
<evidence type="ECO:0000256" key="1">
    <source>
        <dbReference type="ARBA" id="ARBA00023015"/>
    </source>
</evidence>
<dbReference type="InterPro" id="IPR004827">
    <property type="entry name" value="bZIP"/>
</dbReference>
<accession>A0A499R231</accession>
<feature type="chain" id="PRO_5020040942" evidence="8">
    <location>
        <begin position="24"/>
        <end position="820"/>
    </location>
</feature>
<organism evidence="10">
    <name type="scientific">Azumapecten farreri</name>
    <name type="common">Farrer's scallop</name>
    <name type="synonym">Chlamys farreri</name>
    <dbReference type="NCBI Taxonomy" id="106299"/>
    <lineage>
        <taxon>Eukaryota</taxon>
        <taxon>Metazoa</taxon>
        <taxon>Spiralia</taxon>
        <taxon>Lophotrochozoa</taxon>
        <taxon>Mollusca</taxon>
        <taxon>Bivalvia</taxon>
        <taxon>Autobranchia</taxon>
        <taxon>Pteriomorphia</taxon>
        <taxon>Pectinida</taxon>
        <taxon>Pectinoidea</taxon>
        <taxon>Pectinidae</taxon>
        <taxon>Azumapecten</taxon>
    </lineage>
</organism>
<dbReference type="PROSITE" id="PS50217">
    <property type="entry name" value="BZIP"/>
    <property type="match status" value="1"/>
</dbReference>
<evidence type="ECO:0000256" key="3">
    <source>
        <dbReference type="ARBA" id="ARBA00023159"/>
    </source>
</evidence>
<dbReference type="GO" id="GO:0000978">
    <property type="term" value="F:RNA polymerase II cis-regulatory region sequence-specific DNA binding"/>
    <property type="evidence" value="ECO:0007669"/>
    <property type="project" value="InterPro"/>
</dbReference>
<dbReference type="PANTHER" id="PTHR24411:SF55">
    <property type="entry name" value="SEGMENTATION PROTEIN CAP'N'COLLAR"/>
    <property type="match status" value="1"/>
</dbReference>
<dbReference type="EMBL" id="KY999927">
    <property type="protein sequence ID" value="AWV55266.1"/>
    <property type="molecule type" value="mRNA"/>
</dbReference>
<feature type="domain" description="BZIP" evidence="9">
    <location>
        <begin position="702"/>
        <end position="765"/>
    </location>
</feature>
<keyword evidence="1" id="KW-0805">Transcription regulation</keyword>
<evidence type="ECO:0000313" key="10">
    <source>
        <dbReference type="EMBL" id="AWV55266.1"/>
    </source>
</evidence>
<reference evidence="10" key="1">
    <citation type="submission" date="2017-04" db="EMBL/GenBank/DDBJ databases">
        <authorList>
            <person name="Pan L."/>
            <person name="Wang H."/>
        </authorList>
    </citation>
    <scope>NUCLEOTIDE SEQUENCE</scope>
    <source>
        <tissue evidence="10">Digestive cecal</tissue>
    </source>
</reference>
<dbReference type="SUPFAM" id="SSF57959">
    <property type="entry name" value="Leucine zipper domain"/>
    <property type="match status" value="1"/>
</dbReference>
<feature type="compositionally biased region" description="Low complexity" evidence="7">
    <location>
        <begin position="514"/>
        <end position="524"/>
    </location>
</feature>
<feature type="compositionally biased region" description="Low complexity" evidence="7">
    <location>
        <begin position="578"/>
        <end position="610"/>
    </location>
</feature>
<dbReference type="InterPro" id="IPR004826">
    <property type="entry name" value="bZIP_Maf"/>
</dbReference>
<keyword evidence="5" id="KW-0539">Nucleus</keyword>
<evidence type="ECO:0000256" key="5">
    <source>
        <dbReference type="ARBA" id="ARBA00023242"/>
    </source>
</evidence>
<proteinExistence type="evidence at transcript level"/>
<dbReference type="SUPFAM" id="SSF47454">
    <property type="entry name" value="A DNA-binding domain in eukaryotic transcription factors"/>
    <property type="match status" value="1"/>
</dbReference>
<dbReference type="Pfam" id="PF03131">
    <property type="entry name" value="bZIP_Maf"/>
    <property type="match status" value="1"/>
</dbReference>
<dbReference type="InterPro" id="IPR008917">
    <property type="entry name" value="TF_DNA-bd_sf"/>
</dbReference>
<dbReference type="InterPro" id="IPR046347">
    <property type="entry name" value="bZIP_sf"/>
</dbReference>
<keyword evidence="6" id="KW-0175">Coiled coil</keyword>
<feature type="compositionally biased region" description="Gly residues" evidence="7">
    <location>
        <begin position="541"/>
        <end position="553"/>
    </location>
</feature>
<keyword evidence="4" id="KW-0804">Transcription</keyword>
<keyword evidence="3" id="KW-0010">Activator</keyword>
<dbReference type="GO" id="GO:0000981">
    <property type="term" value="F:DNA-binding transcription factor activity, RNA polymerase II-specific"/>
    <property type="evidence" value="ECO:0007669"/>
    <property type="project" value="TreeGrafter"/>
</dbReference>